<evidence type="ECO:0000256" key="2">
    <source>
        <dbReference type="SAM" id="MobiDB-lite"/>
    </source>
</evidence>
<dbReference type="InterPro" id="IPR006600">
    <property type="entry name" value="HTH_CenpB_DNA-bd_dom"/>
</dbReference>
<feature type="region of interest" description="Disordered" evidence="2">
    <location>
        <begin position="503"/>
        <end position="528"/>
    </location>
</feature>
<dbReference type="Gene3D" id="1.10.10.60">
    <property type="entry name" value="Homeodomain-like"/>
    <property type="match status" value="2"/>
</dbReference>
<keyword evidence="1" id="KW-0238">DNA-binding</keyword>
<dbReference type="SMART" id="SM00674">
    <property type="entry name" value="CENPB"/>
    <property type="match status" value="1"/>
</dbReference>
<dbReference type="PANTHER" id="PTHR19303:SF73">
    <property type="entry name" value="PROTEIN PDC2"/>
    <property type="match status" value="1"/>
</dbReference>
<accession>A0A9P8T5U5</accession>
<feature type="compositionally biased region" description="Low complexity" evidence="2">
    <location>
        <begin position="503"/>
        <end position="522"/>
    </location>
</feature>
<name>A0A9P8T5U5_9ASCO</name>
<sequence length="731" mass="85447">MVYSIKQKIDICLMAESNPEMTQSDLAIWAKTQYSSSKPPSQTTISRILAKKDELISLKQHELKLIRRRRLSNPLLRMVLMEWISQSVWNNIPVTAPIIINSATNFWNNLPDNLKEGNGEFSYKWCSQFLSKLNINLNNIESELYNQRLKIWTFEERDKLKILFEDFDIKNIFTLNEIFLSHDIPLDKSFYKDQSDFITCMLCSNADGSEKLDPLIIGRFENYPSFNGKPSIKIANKYGVSYHSNRKKWLTSTVFYDWLSVLDKRLALTNRQIIIILDDSASHRVINLKLQRIRLLFTNANSTNFLPNNWGIENDFRLLFRIEQYEKLINLQKIKNNQLLIEDELKFSMTDIFQIVKKSWLQISQSRIQSSWKQSGILPDTIANTFPKRRIFDDKLEIQLFQNIENFKTLQNWDVLSLLDLNVEQKINETFLSNDEIIESCITDNYEDFDHDNISNSDGNNINGIQKRNPFSHELGRSFQALQRFGEYHKVVNSIINSNNNNHINNLKNNNNNNTNNNTTNTNKEKDNDIYNELNDNFNFNTMNGFNNLNIDVINQQLFNNSNNNINNTNNINFGNNPSELLMTNYYYQPTGLGFNQLNQFNINNMDSRPTSTNTDLYNFDSASLANFNSDEFSETAFQNFDSLNNSPNYQYPNQYNSDFIKSESPTTLPNNNDPQQQQVFKDYQKQMITASFLNLIKQENQSLIHPTLINQVQELLQRYIQNDSTESTPF</sequence>
<reference evidence="4" key="2">
    <citation type="submission" date="2021-01" db="EMBL/GenBank/DDBJ databases">
        <authorList>
            <person name="Schikora-Tamarit M.A."/>
        </authorList>
    </citation>
    <scope>NUCLEOTIDE SEQUENCE</scope>
    <source>
        <strain evidence="4">CBS6341</strain>
    </source>
</reference>
<evidence type="ECO:0000313" key="4">
    <source>
        <dbReference type="EMBL" id="KAH3666709.1"/>
    </source>
</evidence>
<organism evidence="4 5">
    <name type="scientific">Wickerhamomyces mucosus</name>
    <dbReference type="NCBI Taxonomy" id="1378264"/>
    <lineage>
        <taxon>Eukaryota</taxon>
        <taxon>Fungi</taxon>
        <taxon>Dikarya</taxon>
        <taxon>Ascomycota</taxon>
        <taxon>Saccharomycotina</taxon>
        <taxon>Saccharomycetes</taxon>
        <taxon>Phaffomycetales</taxon>
        <taxon>Wickerhamomycetaceae</taxon>
        <taxon>Wickerhamomyces</taxon>
    </lineage>
</organism>
<keyword evidence="5" id="KW-1185">Reference proteome</keyword>
<reference evidence="4" key="1">
    <citation type="journal article" date="2021" name="Open Biol.">
        <title>Shared evolutionary footprints suggest mitochondrial oxidative damage underlies multiple complex I losses in fungi.</title>
        <authorList>
            <person name="Schikora-Tamarit M.A."/>
            <person name="Marcet-Houben M."/>
            <person name="Nosek J."/>
            <person name="Gabaldon T."/>
        </authorList>
    </citation>
    <scope>NUCLEOTIDE SEQUENCE</scope>
    <source>
        <strain evidence="4">CBS6341</strain>
    </source>
</reference>
<dbReference type="PANTHER" id="PTHR19303">
    <property type="entry name" value="TRANSPOSON"/>
    <property type="match status" value="1"/>
</dbReference>
<dbReference type="PROSITE" id="PS51253">
    <property type="entry name" value="HTH_CENPB"/>
    <property type="match status" value="1"/>
</dbReference>
<proteinExistence type="predicted"/>
<dbReference type="InterPro" id="IPR050863">
    <property type="entry name" value="CenT-Element_Derived"/>
</dbReference>
<gene>
    <name evidence="4" type="ORF">WICMUC_005526</name>
</gene>
<dbReference type="Pfam" id="PF03184">
    <property type="entry name" value="DDE_1"/>
    <property type="match status" value="1"/>
</dbReference>
<dbReference type="AlphaFoldDB" id="A0A9P8T5U5"/>
<comment type="caution">
    <text evidence="4">The sequence shown here is derived from an EMBL/GenBank/DDBJ whole genome shotgun (WGS) entry which is preliminary data.</text>
</comment>
<dbReference type="GO" id="GO:0003677">
    <property type="term" value="F:DNA binding"/>
    <property type="evidence" value="ECO:0007669"/>
    <property type="project" value="UniProtKB-KW"/>
</dbReference>
<dbReference type="SUPFAM" id="SSF46689">
    <property type="entry name" value="Homeodomain-like"/>
    <property type="match status" value="1"/>
</dbReference>
<protein>
    <recommendedName>
        <fullName evidence="3">HTH CENPB-type domain-containing protein</fullName>
    </recommendedName>
</protein>
<dbReference type="GO" id="GO:0005634">
    <property type="term" value="C:nucleus"/>
    <property type="evidence" value="ECO:0007669"/>
    <property type="project" value="TreeGrafter"/>
</dbReference>
<dbReference type="Proteomes" id="UP000769528">
    <property type="component" value="Unassembled WGS sequence"/>
</dbReference>
<evidence type="ECO:0000313" key="5">
    <source>
        <dbReference type="Proteomes" id="UP000769528"/>
    </source>
</evidence>
<dbReference type="EMBL" id="JAEUBF010001406">
    <property type="protein sequence ID" value="KAH3666709.1"/>
    <property type="molecule type" value="Genomic_DNA"/>
</dbReference>
<dbReference type="InterPro" id="IPR004875">
    <property type="entry name" value="DDE_SF_endonuclease_dom"/>
</dbReference>
<dbReference type="Pfam" id="PF03221">
    <property type="entry name" value="HTH_Tnp_Tc5"/>
    <property type="match status" value="1"/>
</dbReference>
<dbReference type="OrthoDB" id="125347at2759"/>
<evidence type="ECO:0000256" key="1">
    <source>
        <dbReference type="ARBA" id="ARBA00023125"/>
    </source>
</evidence>
<dbReference type="InterPro" id="IPR009057">
    <property type="entry name" value="Homeodomain-like_sf"/>
</dbReference>
<feature type="domain" description="HTH CENPB-type" evidence="3">
    <location>
        <begin position="64"/>
        <end position="139"/>
    </location>
</feature>
<evidence type="ECO:0000259" key="3">
    <source>
        <dbReference type="PROSITE" id="PS51253"/>
    </source>
</evidence>